<evidence type="ECO:0000313" key="2">
    <source>
        <dbReference type="EMBL" id="PEN12658.1"/>
    </source>
</evidence>
<comment type="caution">
    <text evidence="2">The sequence shown here is derived from an EMBL/GenBank/DDBJ whole genome shotgun (WGS) entry which is preliminary data.</text>
</comment>
<dbReference type="EMBL" id="PDEQ01000007">
    <property type="protein sequence ID" value="PEN12658.1"/>
    <property type="molecule type" value="Genomic_DNA"/>
</dbReference>
<dbReference type="Proteomes" id="UP000220102">
    <property type="component" value="Unassembled WGS sequence"/>
</dbReference>
<gene>
    <name evidence="2" type="ORF">CRI94_14180</name>
</gene>
<protein>
    <submittedName>
        <fullName evidence="2">Uncharacterized protein</fullName>
    </submittedName>
</protein>
<feature type="compositionally biased region" description="Basic and acidic residues" evidence="1">
    <location>
        <begin position="1"/>
        <end position="28"/>
    </location>
</feature>
<evidence type="ECO:0000313" key="3">
    <source>
        <dbReference type="Proteomes" id="UP000220102"/>
    </source>
</evidence>
<organism evidence="2 3">
    <name type="scientific">Longibacter salinarum</name>
    <dbReference type="NCBI Taxonomy" id="1850348"/>
    <lineage>
        <taxon>Bacteria</taxon>
        <taxon>Pseudomonadati</taxon>
        <taxon>Rhodothermota</taxon>
        <taxon>Rhodothermia</taxon>
        <taxon>Rhodothermales</taxon>
        <taxon>Salisaetaceae</taxon>
        <taxon>Longibacter</taxon>
    </lineage>
</organism>
<accession>A0A2A8CW85</accession>
<dbReference type="RefSeq" id="WP_098077122.1">
    <property type="nucleotide sequence ID" value="NZ_PDEQ01000007.1"/>
</dbReference>
<proteinExistence type="predicted"/>
<sequence>MIDTQPRFRPDESHHSPSPERSSLRIAEDGETLGTIQSLARYLNVTRTAIEQCATRSRSAIVLPRSEGADPVIILPDGLGSLSACTSALDAATTE</sequence>
<keyword evidence="3" id="KW-1185">Reference proteome</keyword>
<reference evidence="2 3" key="1">
    <citation type="submission" date="2017-10" db="EMBL/GenBank/DDBJ databases">
        <title>Draft genome of Longibacter Salinarum.</title>
        <authorList>
            <person name="Goh K.M."/>
            <person name="Shamsir M.S."/>
            <person name="Lim S.W."/>
        </authorList>
    </citation>
    <scope>NUCLEOTIDE SEQUENCE [LARGE SCALE GENOMIC DNA]</scope>
    <source>
        <strain evidence="2 3">KCTC 52045</strain>
    </source>
</reference>
<feature type="region of interest" description="Disordered" evidence="1">
    <location>
        <begin position="1"/>
        <end position="29"/>
    </location>
</feature>
<name>A0A2A8CW85_9BACT</name>
<dbReference type="AlphaFoldDB" id="A0A2A8CW85"/>
<evidence type="ECO:0000256" key="1">
    <source>
        <dbReference type="SAM" id="MobiDB-lite"/>
    </source>
</evidence>